<dbReference type="GO" id="GO:0032259">
    <property type="term" value="P:methylation"/>
    <property type="evidence" value="ECO:0007669"/>
    <property type="project" value="UniProtKB-KW"/>
</dbReference>
<dbReference type="PANTHER" id="PTHR12176:SF80">
    <property type="entry name" value="EEF1A LYSINE METHYLTRANSFERASE 4"/>
    <property type="match status" value="1"/>
</dbReference>
<keyword evidence="2" id="KW-0489">Methyltransferase</keyword>
<evidence type="ECO:0000313" key="5">
    <source>
        <dbReference type="EMBL" id="KAK3392877.1"/>
    </source>
</evidence>
<dbReference type="EMBL" id="JAULSW010000001">
    <property type="protein sequence ID" value="KAK3392877.1"/>
    <property type="molecule type" value="Genomic_DNA"/>
</dbReference>
<dbReference type="SUPFAM" id="SSF53335">
    <property type="entry name" value="S-adenosyl-L-methionine-dependent methyltransferases"/>
    <property type="match status" value="1"/>
</dbReference>
<dbReference type="Pfam" id="PF08241">
    <property type="entry name" value="Methyltransf_11"/>
    <property type="match status" value="1"/>
</dbReference>
<feature type="domain" description="Methyltransferase type 11" evidence="4">
    <location>
        <begin position="52"/>
        <end position="146"/>
    </location>
</feature>
<reference evidence="5" key="1">
    <citation type="journal article" date="2023" name="Mol. Phylogenet. Evol.">
        <title>Genome-scale phylogeny and comparative genomics of the fungal order Sordariales.</title>
        <authorList>
            <person name="Hensen N."/>
            <person name="Bonometti L."/>
            <person name="Westerberg I."/>
            <person name="Brannstrom I.O."/>
            <person name="Guillou S."/>
            <person name="Cros-Aarteil S."/>
            <person name="Calhoun S."/>
            <person name="Haridas S."/>
            <person name="Kuo A."/>
            <person name="Mondo S."/>
            <person name="Pangilinan J."/>
            <person name="Riley R."/>
            <person name="LaButti K."/>
            <person name="Andreopoulos B."/>
            <person name="Lipzen A."/>
            <person name="Chen C."/>
            <person name="Yan M."/>
            <person name="Daum C."/>
            <person name="Ng V."/>
            <person name="Clum A."/>
            <person name="Steindorff A."/>
            <person name="Ohm R.A."/>
            <person name="Martin F."/>
            <person name="Silar P."/>
            <person name="Natvig D.O."/>
            <person name="Lalanne C."/>
            <person name="Gautier V."/>
            <person name="Ament-Velasquez S.L."/>
            <person name="Kruys A."/>
            <person name="Hutchinson M.I."/>
            <person name="Powell A.J."/>
            <person name="Barry K."/>
            <person name="Miller A.N."/>
            <person name="Grigoriev I.V."/>
            <person name="Debuchy R."/>
            <person name="Gladieux P."/>
            <person name="Hiltunen Thoren M."/>
            <person name="Johannesson H."/>
        </authorList>
    </citation>
    <scope>NUCLEOTIDE SEQUENCE</scope>
    <source>
        <strain evidence="5">CBS 232.78</strain>
    </source>
</reference>
<keyword evidence="6" id="KW-1185">Reference proteome</keyword>
<gene>
    <name evidence="5" type="ORF">B0H63DRAFT_498363</name>
</gene>
<evidence type="ECO:0000259" key="4">
    <source>
        <dbReference type="Pfam" id="PF08241"/>
    </source>
</evidence>
<sequence>MSSEEESIALSTPGDAPTHEWFRTFADLETFFKPSLLDHPGRTAEEDPLILHLGSVDSTIPAELAIRGYKRQMCVDFSPVVVEMMSERHWKIAGIQWKSIDVAFDKGTLDAMIHGSPWNPPDDVKENTSKYLQEIHRVLKDDGVFLYITFRQLHFMRPLLNAPGGGMLEYFCFQLKKKKPSS</sequence>
<keyword evidence="3" id="KW-0808">Transferase</keyword>
<dbReference type="InterPro" id="IPR029063">
    <property type="entry name" value="SAM-dependent_MTases_sf"/>
</dbReference>
<comment type="caution">
    <text evidence="5">The sequence shown here is derived from an EMBL/GenBank/DDBJ whole genome shotgun (WGS) entry which is preliminary data.</text>
</comment>
<comment type="similarity">
    <text evidence="1">Belongs to the methyltransferase superfamily.</text>
</comment>
<evidence type="ECO:0000256" key="2">
    <source>
        <dbReference type="ARBA" id="ARBA00022603"/>
    </source>
</evidence>
<dbReference type="InterPro" id="IPR013216">
    <property type="entry name" value="Methyltransf_11"/>
</dbReference>
<proteinExistence type="inferred from homology"/>
<dbReference type="Gene3D" id="3.40.50.150">
    <property type="entry name" value="Vaccinia Virus protein VP39"/>
    <property type="match status" value="1"/>
</dbReference>
<evidence type="ECO:0000313" key="6">
    <source>
        <dbReference type="Proteomes" id="UP001285441"/>
    </source>
</evidence>
<reference evidence="5" key="2">
    <citation type="submission" date="2023-06" db="EMBL/GenBank/DDBJ databases">
        <authorList>
            <consortium name="Lawrence Berkeley National Laboratory"/>
            <person name="Haridas S."/>
            <person name="Hensen N."/>
            <person name="Bonometti L."/>
            <person name="Westerberg I."/>
            <person name="Brannstrom I.O."/>
            <person name="Guillou S."/>
            <person name="Cros-Aarteil S."/>
            <person name="Calhoun S."/>
            <person name="Kuo A."/>
            <person name="Mondo S."/>
            <person name="Pangilinan J."/>
            <person name="Riley R."/>
            <person name="LaButti K."/>
            <person name="Andreopoulos B."/>
            <person name="Lipzen A."/>
            <person name="Chen C."/>
            <person name="Yanf M."/>
            <person name="Daum C."/>
            <person name="Ng V."/>
            <person name="Clum A."/>
            <person name="Steindorff A."/>
            <person name="Ohm R."/>
            <person name="Martin F."/>
            <person name="Silar P."/>
            <person name="Natvig D."/>
            <person name="Lalanne C."/>
            <person name="Gautier V."/>
            <person name="Ament-velasquez S.L."/>
            <person name="Kruys A."/>
            <person name="Hutchinson M.I."/>
            <person name="Powell A.J."/>
            <person name="Barry K."/>
            <person name="Miller A.N."/>
            <person name="Grigoriev I.V."/>
            <person name="Debuchy R."/>
            <person name="Gladieux P."/>
            <person name="Thoren M.H."/>
            <person name="Johannesson H."/>
        </authorList>
    </citation>
    <scope>NUCLEOTIDE SEQUENCE</scope>
    <source>
        <strain evidence="5">CBS 232.78</strain>
    </source>
</reference>
<accession>A0AAE0P3X9</accession>
<dbReference type="GO" id="GO:0008757">
    <property type="term" value="F:S-adenosylmethionine-dependent methyltransferase activity"/>
    <property type="evidence" value="ECO:0007669"/>
    <property type="project" value="InterPro"/>
</dbReference>
<dbReference type="PANTHER" id="PTHR12176">
    <property type="entry name" value="SAM-DEPENDENT METHYLTRANSFERASE SUPERFAMILY PROTEIN"/>
    <property type="match status" value="1"/>
</dbReference>
<dbReference type="AlphaFoldDB" id="A0AAE0P3X9"/>
<dbReference type="Proteomes" id="UP001285441">
    <property type="component" value="Unassembled WGS sequence"/>
</dbReference>
<dbReference type="CDD" id="cd02440">
    <property type="entry name" value="AdoMet_MTases"/>
    <property type="match status" value="1"/>
</dbReference>
<evidence type="ECO:0000256" key="3">
    <source>
        <dbReference type="ARBA" id="ARBA00022679"/>
    </source>
</evidence>
<evidence type="ECO:0000256" key="1">
    <source>
        <dbReference type="ARBA" id="ARBA00008361"/>
    </source>
</evidence>
<organism evidence="5 6">
    <name type="scientific">Podospora didyma</name>
    <dbReference type="NCBI Taxonomy" id="330526"/>
    <lineage>
        <taxon>Eukaryota</taxon>
        <taxon>Fungi</taxon>
        <taxon>Dikarya</taxon>
        <taxon>Ascomycota</taxon>
        <taxon>Pezizomycotina</taxon>
        <taxon>Sordariomycetes</taxon>
        <taxon>Sordariomycetidae</taxon>
        <taxon>Sordariales</taxon>
        <taxon>Podosporaceae</taxon>
        <taxon>Podospora</taxon>
    </lineage>
</organism>
<protein>
    <recommendedName>
        <fullName evidence="4">Methyltransferase type 11 domain-containing protein</fullName>
    </recommendedName>
</protein>
<name>A0AAE0P3X9_9PEZI</name>
<dbReference type="InterPro" id="IPR051419">
    <property type="entry name" value="Lys/N-term_MeTrsfase_sf"/>
</dbReference>